<feature type="compositionally biased region" description="Acidic residues" evidence="1">
    <location>
        <begin position="163"/>
        <end position="174"/>
    </location>
</feature>
<feature type="compositionally biased region" description="Basic residues" evidence="1">
    <location>
        <begin position="334"/>
        <end position="353"/>
    </location>
</feature>
<feature type="region of interest" description="Disordered" evidence="1">
    <location>
        <begin position="300"/>
        <end position="358"/>
    </location>
</feature>
<keyword evidence="3" id="KW-1185">Reference proteome</keyword>
<gene>
    <name evidence="2" type="primary">NDAI0H00600</name>
    <name evidence="2" type="ordered locus">NDAI_0H00600</name>
</gene>
<dbReference type="RefSeq" id="XP_003671477.1">
    <property type="nucleotide sequence ID" value="XM_003671429.1"/>
</dbReference>
<feature type="region of interest" description="Disordered" evidence="1">
    <location>
        <begin position="135"/>
        <end position="182"/>
    </location>
</feature>
<organism evidence="2 3">
    <name type="scientific">Naumovozyma dairenensis (strain ATCC 10597 / BCRC 20456 / CBS 421 / NBRC 0211 / NRRL Y-12639)</name>
    <name type="common">Saccharomyces dairenensis</name>
    <dbReference type="NCBI Taxonomy" id="1071378"/>
    <lineage>
        <taxon>Eukaryota</taxon>
        <taxon>Fungi</taxon>
        <taxon>Dikarya</taxon>
        <taxon>Ascomycota</taxon>
        <taxon>Saccharomycotina</taxon>
        <taxon>Saccharomycetes</taxon>
        <taxon>Saccharomycetales</taxon>
        <taxon>Saccharomycetaceae</taxon>
        <taxon>Naumovozyma</taxon>
    </lineage>
</organism>
<dbReference type="Proteomes" id="UP000000689">
    <property type="component" value="Chromosome 8"/>
</dbReference>
<dbReference type="HOGENOM" id="CLU_058084_1_0_1"/>
<evidence type="ECO:0000313" key="3">
    <source>
        <dbReference type="Proteomes" id="UP000000689"/>
    </source>
</evidence>
<dbReference type="EMBL" id="HE580274">
    <property type="protein sequence ID" value="CCD26234.1"/>
    <property type="molecule type" value="Genomic_DNA"/>
</dbReference>
<reference evidence="2 3" key="1">
    <citation type="journal article" date="2011" name="Proc. Natl. Acad. Sci. U.S.A.">
        <title>Evolutionary erosion of yeast sex chromosomes by mating-type switching accidents.</title>
        <authorList>
            <person name="Gordon J.L."/>
            <person name="Armisen D."/>
            <person name="Proux-Wera E."/>
            <person name="Oheigeartaigh S.S."/>
            <person name="Byrne K.P."/>
            <person name="Wolfe K.H."/>
        </authorList>
    </citation>
    <scope>NUCLEOTIDE SEQUENCE [LARGE SCALE GENOMIC DNA]</scope>
    <source>
        <strain evidence="3">ATCC 10597 / BCRC 20456 / CBS 421 / NBRC 0211 / NRRL Y-12639</strain>
    </source>
</reference>
<dbReference type="AlphaFoldDB" id="G0WEM3"/>
<evidence type="ECO:0000256" key="1">
    <source>
        <dbReference type="SAM" id="MobiDB-lite"/>
    </source>
</evidence>
<dbReference type="KEGG" id="ndi:NDAI_0H00600"/>
<name>G0WEM3_NAUDC</name>
<feature type="compositionally biased region" description="Low complexity" evidence="1">
    <location>
        <begin position="141"/>
        <end position="151"/>
    </location>
</feature>
<dbReference type="OrthoDB" id="5563539at2759"/>
<evidence type="ECO:0000313" key="2">
    <source>
        <dbReference type="EMBL" id="CCD26234.1"/>
    </source>
</evidence>
<evidence type="ECO:0008006" key="4">
    <source>
        <dbReference type="Google" id="ProtNLM"/>
    </source>
</evidence>
<sequence length="398" mass="46676">MTSLDDTIISRQNLMLLDNVTNYQKPAIDYFHHEFNDDKLEIPLSWTLLLKMRKHKLLRLPSCSIEDDMDYNIYLVRLHHCLWRRWSINYYHLDKCKLDPLSINWNKETDVTVLYGPDLTDSNNSIQEEEHEFQETKQKFNKNNTNNNIHNKLIRHDESSSSSEDDDESNDDDTINDHSYLSSSIDSNTSSIFDATTVNIHNDDQTKDQTSVNFNIDPTKCHKVKSNTSTSSTDSSTSIKSAIYSNSNAKTKKGLKFRDSVLRRDIDKHGYCHESKVKINDVYAIRDMNLYDLGPRNIHLVSSPDKHQHQHRHHTDNSSSSSSSKHSKSDKEGKKHRHSSSHHNHHDHNSHHHSHDEIERTYSEFDDYYFKEKEEKERDFRRKLSDLNNDIQTSIYST</sequence>
<protein>
    <recommendedName>
        <fullName evidence="4">Nitrogen regulatory protein areA GATA-like domain-containing protein</fullName>
    </recommendedName>
</protein>
<accession>G0WEM3</accession>
<dbReference type="eggNOG" id="ENOG502RYV2">
    <property type="taxonomic scope" value="Eukaryota"/>
</dbReference>
<proteinExistence type="predicted"/>
<dbReference type="GeneID" id="11495765"/>